<keyword evidence="1" id="KW-1133">Transmembrane helix</keyword>
<dbReference type="InterPro" id="IPR002372">
    <property type="entry name" value="PQQ_rpt_dom"/>
</dbReference>
<name>A0A455SEJ2_9CHLR</name>
<proteinExistence type="predicted"/>
<evidence type="ECO:0000256" key="1">
    <source>
        <dbReference type="SAM" id="Phobius"/>
    </source>
</evidence>
<dbReference type="InterPro" id="IPR018391">
    <property type="entry name" value="PQQ_b-propeller_rpt"/>
</dbReference>
<dbReference type="InterPro" id="IPR015943">
    <property type="entry name" value="WD40/YVTN_repeat-like_dom_sf"/>
</dbReference>
<accession>A0A455SEJ2</accession>
<feature type="domain" description="Pyrrolo-quinoline quinone repeat" evidence="2">
    <location>
        <begin position="383"/>
        <end position="530"/>
    </location>
</feature>
<dbReference type="Pfam" id="PF13360">
    <property type="entry name" value="PQQ_2"/>
    <property type="match status" value="2"/>
</dbReference>
<feature type="transmembrane region" description="Helical" evidence="1">
    <location>
        <begin position="96"/>
        <end position="116"/>
    </location>
</feature>
<evidence type="ECO:0000313" key="3">
    <source>
        <dbReference type="EMBL" id="BBH85768.1"/>
    </source>
</evidence>
<protein>
    <recommendedName>
        <fullName evidence="2">Pyrrolo-quinoline quinone repeat domain-containing protein</fullName>
    </recommendedName>
</protein>
<keyword evidence="1" id="KW-0472">Membrane</keyword>
<feature type="domain" description="Pyrrolo-quinoline quinone repeat" evidence="2">
    <location>
        <begin position="171"/>
        <end position="377"/>
    </location>
</feature>
<dbReference type="Gene3D" id="2.130.10.10">
    <property type="entry name" value="YVTN repeat-like/Quinoprotein amine dehydrogenase"/>
    <property type="match status" value="2"/>
</dbReference>
<dbReference type="SMART" id="SM00564">
    <property type="entry name" value="PQQ"/>
    <property type="match status" value="7"/>
</dbReference>
<organism evidence="3">
    <name type="scientific">Thermosporothrix sp. COM3</name>
    <dbReference type="NCBI Taxonomy" id="2490863"/>
    <lineage>
        <taxon>Bacteria</taxon>
        <taxon>Bacillati</taxon>
        <taxon>Chloroflexota</taxon>
        <taxon>Ktedonobacteria</taxon>
        <taxon>Ktedonobacterales</taxon>
        <taxon>Thermosporotrichaceae</taxon>
        <taxon>Thermosporothrix</taxon>
    </lineage>
</organism>
<dbReference type="SUPFAM" id="SSF50998">
    <property type="entry name" value="Quinoprotein alcohol dehydrogenase-like"/>
    <property type="match status" value="1"/>
</dbReference>
<dbReference type="EMBL" id="AP019376">
    <property type="protein sequence ID" value="BBH85768.1"/>
    <property type="molecule type" value="Genomic_DNA"/>
</dbReference>
<sequence length="545" mass="60000">MMHEKDTFSPDIIDEQTDRASASFVSEDDARLVQSLYSFYQPLSKKNQRSLEHVQKRLKRALATHQTAAQDDSDDMMFSLPKAQPKKARRTYLRTFSLLAAVLLVALLVGSMAYLFSKINRSGLGGPRNSYTITFDSACNPQQNTPKEPNTPGLYMISFDTGQTAVLERRDPNTHQLLWSRNLAPYTVSPVNPFTVAGHLIYVSAYTSGSNRLTDNVLLTINAESGEVLGKTTFGSSSFPLPQGSSEQRSSDYDTGFLSGPVYADGKIFVGQRNGKFYAVDAKTGQKCWEYNSQTIAYSIVKQNDINEGSGLDANRPFVQNGVVYASIYNTVFALDSKTGRELWYQQIDETQYYDAPLLINGKLYLKSTHTSVHHLAPDLPSYIYALDPRDGQTLWSQQISQPIYQNITIANDTVYASTYDGSLITLNAKSGQLGWTKQLSEQAYLDTPLVTTDTIYIVSTPAGTASSTMNTIFALNRTDGRIKWQHPFQGGGSIGLDKNAVLVATPPGSLVALQAANGDTLWTVTGNKQTATDTQSIPLLLVVK</sequence>
<dbReference type="PANTHER" id="PTHR34512:SF30">
    <property type="entry name" value="OUTER MEMBRANE PROTEIN ASSEMBLY FACTOR BAMB"/>
    <property type="match status" value="1"/>
</dbReference>
<dbReference type="AlphaFoldDB" id="A0A455SEJ2"/>
<evidence type="ECO:0000259" key="2">
    <source>
        <dbReference type="Pfam" id="PF13360"/>
    </source>
</evidence>
<gene>
    <name evidence="3" type="ORF">KTC_05190</name>
</gene>
<dbReference type="PANTHER" id="PTHR34512">
    <property type="entry name" value="CELL SURFACE PROTEIN"/>
    <property type="match status" value="1"/>
</dbReference>
<dbReference type="InterPro" id="IPR011047">
    <property type="entry name" value="Quinoprotein_ADH-like_sf"/>
</dbReference>
<reference evidence="3" key="1">
    <citation type="submission" date="2018-12" db="EMBL/GenBank/DDBJ databases">
        <title>Novel natural products biosynthetic potential of the class Ktedonobacteria.</title>
        <authorList>
            <person name="Zheng Y."/>
            <person name="Saitou A."/>
            <person name="Wang C.M."/>
            <person name="Toyoda A."/>
            <person name="Minakuchi Y."/>
            <person name="Sekiguchi Y."/>
            <person name="Ueda K."/>
            <person name="Takano H."/>
            <person name="Sakai Y."/>
            <person name="Yokota A."/>
            <person name="Yabe S."/>
        </authorList>
    </citation>
    <scope>NUCLEOTIDE SEQUENCE</scope>
    <source>
        <strain evidence="3">COM3</strain>
    </source>
</reference>
<keyword evidence="1" id="KW-0812">Transmembrane</keyword>